<evidence type="ECO:0000256" key="1">
    <source>
        <dbReference type="SAM" id="MobiDB-lite"/>
    </source>
</evidence>
<dbReference type="InParanoid" id="C5L3D4"/>
<evidence type="ECO:0000313" key="2">
    <source>
        <dbReference type="EMBL" id="EER08760.1"/>
    </source>
</evidence>
<dbReference type="EMBL" id="GG678859">
    <property type="protein sequence ID" value="EER08760.1"/>
    <property type="molecule type" value="Genomic_DNA"/>
</dbReference>
<reference evidence="2 3" key="1">
    <citation type="submission" date="2008-07" db="EMBL/GenBank/DDBJ databases">
        <authorList>
            <person name="El-Sayed N."/>
            <person name="Caler E."/>
            <person name="Inman J."/>
            <person name="Amedeo P."/>
            <person name="Hass B."/>
            <person name="Wortman J."/>
        </authorList>
    </citation>
    <scope>NUCLEOTIDE SEQUENCE [LARGE SCALE GENOMIC DNA]</scope>
    <source>
        <strain evidence="3">ATCC 50983 / TXsc</strain>
    </source>
</reference>
<name>C5L3D4_PERM5</name>
<proteinExistence type="predicted"/>
<dbReference type="Proteomes" id="UP000007800">
    <property type="component" value="Unassembled WGS sequence"/>
</dbReference>
<feature type="region of interest" description="Disordered" evidence="1">
    <location>
        <begin position="43"/>
        <end position="80"/>
    </location>
</feature>
<accession>C5L3D4</accession>
<dbReference type="OrthoDB" id="10548734at2759"/>
<sequence length="159" mass="17496">MIRRHLFSLTIQTDLRDNLLTRSRRLIKKIAQLSSARLIQESQAAANGVTSSEDARGGEGGTTTDGAVNLKPPSAHRSTTGRLERALGRLSSEQLLTLWSELLGAAVEVARGLQWLDEQLYQYYTSDNDDMQSEEKEDRGDLRGQVGRVAAAVMQAVLV</sequence>
<dbReference type="RefSeq" id="XP_002776944.1">
    <property type="nucleotide sequence ID" value="XM_002776898.1"/>
</dbReference>
<dbReference type="AlphaFoldDB" id="C5L3D4"/>
<evidence type="ECO:0000313" key="3">
    <source>
        <dbReference type="Proteomes" id="UP000007800"/>
    </source>
</evidence>
<keyword evidence="3" id="KW-1185">Reference proteome</keyword>
<organism evidence="3">
    <name type="scientific">Perkinsus marinus (strain ATCC 50983 / TXsc)</name>
    <dbReference type="NCBI Taxonomy" id="423536"/>
    <lineage>
        <taxon>Eukaryota</taxon>
        <taxon>Sar</taxon>
        <taxon>Alveolata</taxon>
        <taxon>Perkinsozoa</taxon>
        <taxon>Perkinsea</taxon>
        <taxon>Perkinsida</taxon>
        <taxon>Perkinsidae</taxon>
        <taxon>Perkinsus</taxon>
    </lineage>
</organism>
<protein>
    <submittedName>
        <fullName evidence="2">Uncharacterized protein</fullName>
    </submittedName>
</protein>
<dbReference type="GeneID" id="9043069"/>
<feature type="non-terminal residue" evidence="2">
    <location>
        <position position="159"/>
    </location>
</feature>
<gene>
    <name evidence="2" type="ORF">Pmar_PMAR028986</name>
</gene>
<feature type="compositionally biased region" description="Polar residues" evidence="1">
    <location>
        <begin position="43"/>
        <end position="52"/>
    </location>
</feature>